<accession>A0ABM3S779</accession>
<evidence type="ECO:0000313" key="11">
    <source>
        <dbReference type="RefSeq" id="XP_057385701.1"/>
    </source>
</evidence>
<dbReference type="Proteomes" id="UP001652580">
    <property type="component" value="Chromosome 15"/>
</dbReference>
<comment type="function">
    <text evidence="4">GRF is released by the hypothalamus and acts on the adenohypophyse to stimulate the secretion of growth hormone.</text>
</comment>
<dbReference type="Pfam" id="PF00123">
    <property type="entry name" value="Hormone_2"/>
    <property type="match status" value="1"/>
</dbReference>
<dbReference type="InterPro" id="IPR000532">
    <property type="entry name" value="Glucagon_GIP_secretin_VIP"/>
</dbReference>
<evidence type="ECO:0000256" key="3">
    <source>
        <dbReference type="ARBA" id="ARBA00022525"/>
    </source>
</evidence>
<evidence type="ECO:0000313" key="10">
    <source>
        <dbReference type="Proteomes" id="UP001652580"/>
    </source>
</evidence>
<organism evidence="10 11">
    <name type="scientific">Balaenoptera acutorostrata</name>
    <name type="common">Common minke whale</name>
    <name type="synonym">Balaena rostrata</name>
    <dbReference type="NCBI Taxonomy" id="9767"/>
    <lineage>
        <taxon>Eukaryota</taxon>
        <taxon>Metazoa</taxon>
        <taxon>Chordata</taxon>
        <taxon>Craniata</taxon>
        <taxon>Vertebrata</taxon>
        <taxon>Euteleostomi</taxon>
        <taxon>Mammalia</taxon>
        <taxon>Eutheria</taxon>
        <taxon>Laurasiatheria</taxon>
        <taxon>Artiodactyla</taxon>
        <taxon>Whippomorpha</taxon>
        <taxon>Cetacea</taxon>
        <taxon>Mysticeti</taxon>
        <taxon>Balaenopteridae</taxon>
        <taxon>Balaenoptera</taxon>
    </lineage>
</organism>
<proteinExistence type="inferred from homology"/>
<feature type="domain" description="Glucagon / GIP / secretin / VIP family" evidence="9">
    <location>
        <begin position="31"/>
        <end position="53"/>
    </location>
</feature>
<dbReference type="PROSITE" id="PS00260">
    <property type="entry name" value="GLUCAGON"/>
    <property type="match status" value="1"/>
</dbReference>
<dbReference type="RefSeq" id="XP_057385701.1">
    <property type="nucleotide sequence ID" value="XM_057529718.1"/>
</dbReference>
<feature type="chain" id="PRO_5045903447" description="Somatoliberin" evidence="8">
    <location>
        <begin position="20"/>
        <end position="146"/>
    </location>
</feature>
<evidence type="ECO:0000256" key="4">
    <source>
        <dbReference type="ARBA" id="ARBA00037623"/>
    </source>
</evidence>
<reference evidence="11" key="1">
    <citation type="submission" date="2025-08" db="UniProtKB">
        <authorList>
            <consortium name="RefSeq"/>
        </authorList>
    </citation>
    <scope>IDENTIFICATION</scope>
</reference>
<evidence type="ECO:0000256" key="5">
    <source>
        <dbReference type="ARBA" id="ARBA00040782"/>
    </source>
</evidence>
<evidence type="ECO:0000256" key="8">
    <source>
        <dbReference type="SAM" id="SignalP"/>
    </source>
</evidence>
<gene>
    <name evidence="11" type="primary">GHRH</name>
</gene>
<comment type="subcellular location">
    <subcellularLocation>
        <location evidence="1">Secreted</location>
    </subcellularLocation>
</comment>
<evidence type="ECO:0000256" key="1">
    <source>
        <dbReference type="ARBA" id="ARBA00004613"/>
    </source>
</evidence>
<dbReference type="GeneID" id="103003661"/>
<evidence type="ECO:0000256" key="2">
    <source>
        <dbReference type="ARBA" id="ARBA00008369"/>
    </source>
</evidence>
<dbReference type="PANTHER" id="PTHR11213:SF6">
    <property type="entry name" value="SOMATOLIBERIN"/>
    <property type="match status" value="1"/>
</dbReference>
<evidence type="ECO:0000256" key="7">
    <source>
        <dbReference type="ARBA" id="ARBA00042164"/>
    </source>
</evidence>
<name>A0ABM3S779_BALAC</name>
<dbReference type="PANTHER" id="PTHR11213">
    <property type="entry name" value="GLUCAGON-FAMILY NEUROPEPTIDE"/>
    <property type="match status" value="1"/>
</dbReference>
<sequence length="146" mass="16841">MLLWVFFLVTLTLSSGSHGSPPSQPLRMPRYADAIFTNSYRKVLGQLSARKLLQDIMSRQQGERNQEQGAKVRLGRQVDSMWTDQKQVALENILVTLLQEHRLKARGFTELEVIEQQEGAWRLRQPLFPLQLNCCTYQDITSPIQN</sequence>
<keyword evidence="3" id="KW-0964">Secreted</keyword>
<dbReference type="SMART" id="SM00070">
    <property type="entry name" value="GLUCA"/>
    <property type="match status" value="1"/>
</dbReference>
<evidence type="ECO:0000259" key="9">
    <source>
        <dbReference type="PROSITE" id="PS00260"/>
    </source>
</evidence>
<comment type="similarity">
    <text evidence="2">Belongs to the glucagon family.</text>
</comment>
<evidence type="ECO:0000256" key="6">
    <source>
        <dbReference type="ARBA" id="ARBA00041953"/>
    </source>
</evidence>
<dbReference type="InterPro" id="IPR046963">
    <property type="entry name" value="VIP/GHRH-like"/>
</dbReference>
<keyword evidence="8" id="KW-0732">Signal</keyword>
<keyword evidence="10" id="KW-1185">Reference proteome</keyword>
<protein>
    <recommendedName>
        <fullName evidence="5">Somatoliberin</fullName>
    </recommendedName>
    <alternativeName>
        <fullName evidence="7">Growth hormone-releasing factor</fullName>
    </alternativeName>
    <alternativeName>
        <fullName evidence="6">Growth hormone-releasing hormone</fullName>
    </alternativeName>
</protein>
<feature type="signal peptide" evidence="8">
    <location>
        <begin position="1"/>
        <end position="19"/>
    </location>
</feature>